<organism evidence="11 12">
    <name type="scientific">Characodon lateralis</name>
    <dbReference type="NCBI Taxonomy" id="208331"/>
    <lineage>
        <taxon>Eukaryota</taxon>
        <taxon>Metazoa</taxon>
        <taxon>Chordata</taxon>
        <taxon>Craniata</taxon>
        <taxon>Vertebrata</taxon>
        <taxon>Euteleostomi</taxon>
        <taxon>Actinopterygii</taxon>
        <taxon>Neopterygii</taxon>
        <taxon>Teleostei</taxon>
        <taxon>Neoteleostei</taxon>
        <taxon>Acanthomorphata</taxon>
        <taxon>Ovalentaria</taxon>
        <taxon>Atherinomorphae</taxon>
        <taxon>Cyprinodontiformes</taxon>
        <taxon>Goodeidae</taxon>
        <taxon>Characodon</taxon>
    </lineage>
</organism>
<dbReference type="PANTHER" id="PTHR24208:SF166">
    <property type="entry name" value="LIM HOMEOBOX TRANSCRIPTION FACTOR 1 ALPHA, ISOFORM B"/>
    <property type="match status" value="1"/>
</dbReference>
<dbReference type="Pfam" id="PF00412">
    <property type="entry name" value="LIM"/>
    <property type="match status" value="1"/>
</dbReference>
<dbReference type="InterPro" id="IPR050453">
    <property type="entry name" value="LIM_Homeobox_TF"/>
</dbReference>
<reference evidence="11 12" key="1">
    <citation type="submission" date="2021-06" db="EMBL/GenBank/DDBJ databases">
        <authorList>
            <person name="Palmer J.M."/>
        </authorList>
    </citation>
    <scope>NUCLEOTIDE SEQUENCE [LARGE SCALE GENOMIC DNA]</scope>
    <source>
        <strain evidence="11 12">CL_MEX2019</strain>
        <tissue evidence="11">Muscle</tissue>
    </source>
</reference>
<evidence type="ECO:0000256" key="3">
    <source>
        <dbReference type="ARBA" id="ARBA00022833"/>
    </source>
</evidence>
<dbReference type="InterPro" id="IPR001781">
    <property type="entry name" value="Znf_LIM"/>
</dbReference>
<sequence>MSRRDQRFRRGMKARCCDCECILSHWYYERGGQLYCKKHYWSRFGEHCHGCKETVSTGLVMVAGEQKYHPECFTCMSCEMVIGDGDTYMLVECSRLYWWANRSLSRILLGHRPFCEPNILQHSSTGSSTGSSHVIGVADVEDVYIFGLLITGFLLFGVGGYLAYRVIRKTWVAVQSTPELPAMLDGDCRTINTQTEMLREQNRKLDTILEQNRSLAAVGLIG</sequence>
<keyword evidence="6" id="KW-0371">Homeobox</keyword>
<evidence type="ECO:0000256" key="4">
    <source>
        <dbReference type="ARBA" id="ARBA00023038"/>
    </source>
</evidence>
<evidence type="ECO:0000256" key="1">
    <source>
        <dbReference type="ARBA" id="ARBA00004123"/>
    </source>
</evidence>
<keyword evidence="5" id="KW-0238">DNA-binding</keyword>
<evidence type="ECO:0000256" key="7">
    <source>
        <dbReference type="ARBA" id="ARBA00023242"/>
    </source>
</evidence>
<comment type="caution">
    <text evidence="11">The sequence shown here is derived from an EMBL/GenBank/DDBJ whole genome shotgun (WGS) entry which is preliminary data.</text>
</comment>
<evidence type="ECO:0000256" key="9">
    <source>
        <dbReference type="SAM" id="Phobius"/>
    </source>
</evidence>
<keyword evidence="9" id="KW-1133">Transmembrane helix</keyword>
<dbReference type="EMBL" id="JAHUTJ010002259">
    <property type="protein sequence ID" value="MED6265138.1"/>
    <property type="molecule type" value="Genomic_DNA"/>
</dbReference>
<keyword evidence="2 8" id="KW-0479">Metal-binding</keyword>
<dbReference type="PROSITE" id="PS00478">
    <property type="entry name" value="LIM_DOMAIN_1"/>
    <property type="match status" value="1"/>
</dbReference>
<evidence type="ECO:0000313" key="12">
    <source>
        <dbReference type="Proteomes" id="UP001352852"/>
    </source>
</evidence>
<evidence type="ECO:0000259" key="10">
    <source>
        <dbReference type="PROSITE" id="PS50023"/>
    </source>
</evidence>
<gene>
    <name evidence="11" type="ORF">CHARACLAT_022330</name>
</gene>
<evidence type="ECO:0000256" key="5">
    <source>
        <dbReference type="ARBA" id="ARBA00023125"/>
    </source>
</evidence>
<dbReference type="Gene3D" id="2.10.110.10">
    <property type="entry name" value="Cysteine Rich Protein"/>
    <property type="match status" value="1"/>
</dbReference>
<keyword evidence="7" id="KW-0539">Nucleus</keyword>
<feature type="transmembrane region" description="Helical" evidence="9">
    <location>
        <begin position="143"/>
        <end position="164"/>
    </location>
</feature>
<keyword evidence="9" id="KW-0812">Transmembrane</keyword>
<evidence type="ECO:0000313" key="11">
    <source>
        <dbReference type="EMBL" id="MED6265138.1"/>
    </source>
</evidence>
<dbReference type="SMART" id="SM00132">
    <property type="entry name" value="LIM"/>
    <property type="match status" value="1"/>
</dbReference>
<name>A0ABU7CUD8_9TELE</name>
<keyword evidence="9" id="KW-0472">Membrane</keyword>
<dbReference type="SUPFAM" id="SSF57716">
    <property type="entry name" value="Glucocorticoid receptor-like (DNA-binding domain)"/>
    <property type="match status" value="2"/>
</dbReference>
<keyword evidence="3 8" id="KW-0862">Zinc</keyword>
<evidence type="ECO:0000256" key="2">
    <source>
        <dbReference type="ARBA" id="ARBA00022723"/>
    </source>
</evidence>
<dbReference type="PANTHER" id="PTHR24208">
    <property type="entry name" value="LIM/HOMEOBOX PROTEIN LHX"/>
    <property type="match status" value="1"/>
</dbReference>
<dbReference type="Proteomes" id="UP001352852">
    <property type="component" value="Unassembled WGS sequence"/>
</dbReference>
<proteinExistence type="predicted"/>
<evidence type="ECO:0000256" key="6">
    <source>
        <dbReference type="ARBA" id="ARBA00023155"/>
    </source>
</evidence>
<comment type="subcellular location">
    <subcellularLocation>
        <location evidence="1">Nucleus</location>
    </subcellularLocation>
</comment>
<evidence type="ECO:0000256" key="8">
    <source>
        <dbReference type="PROSITE-ProRule" id="PRU00125"/>
    </source>
</evidence>
<keyword evidence="12" id="KW-1185">Reference proteome</keyword>
<accession>A0ABU7CUD8</accession>
<feature type="domain" description="LIM zinc-binding" evidence="10">
    <location>
        <begin position="46"/>
        <end position="125"/>
    </location>
</feature>
<protein>
    <recommendedName>
        <fullName evidence="10">LIM zinc-binding domain-containing protein</fullName>
    </recommendedName>
</protein>
<dbReference type="PROSITE" id="PS50023">
    <property type="entry name" value="LIM_DOMAIN_2"/>
    <property type="match status" value="1"/>
</dbReference>
<keyword evidence="4 8" id="KW-0440">LIM domain</keyword>